<evidence type="ECO:0000313" key="4">
    <source>
        <dbReference type="EMBL" id="KLO20768.1"/>
    </source>
</evidence>
<feature type="transmembrane region" description="Helical" evidence="2">
    <location>
        <begin position="122"/>
        <end position="150"/>
    </location>
</feature>
<feature type="compositionally biased region" description="Polar residues" evidence="1">
    <location>
        <begin position="297"/>
        <end position="312"/>
    </location>
</feature>
<evidence type="ECO:0000256" key="1">
    <source>
        <dbReference type="SAM" id="MobiDB-lite"/>
    </source>
</evidence>
<keyword evidence="2" id="KW-1133">Transmembrane helix</keyword>
<feature type="transmembrane region" description="Helical" evidence="2">
    <location>
        <begin position="68"/>
        <end position="91"/>
    </location>
</feature>
<organism evidence="4 5">
    <name type="scientific">Schizopora paradoxa</name>
    <dbReference type="NCBI Taxonomy" id="27342"/>
    <lineage>
        <taxon>Eukaryota</taxon>
        <taxon>Fungi</taxon>
        <taxon>Dikarya</taxon>
        <taxon>Basidiomycota</taxon>
        <taxon>Agaricomycotina</taxon>
        <taxon>Agaricomycetes</taxon>
        <taxon>Hymenochaetales</taxon>
        <taxon>Schizoporaceae</taxon>
        <taxon>Schizopora</taxon>
    </lineage>
</organism>
<dbReference type="Proteomes" id="UP000053477">
    <property type="component" value="Unassembled WGS sequence"/>
</dbReference>
<evidence type="ECO:0000313" key="5">
    <source>
        <dbReference type="Proteomes" id="UP000053477"/>
    </source>
</evidence>
<sequence>MASTNLQTEIEELSTLITDTRTNNYAQLASLAIVFYDYILTFDDEINLVWRQSWSIGKALFFLNRYSGIFALAFNSSISTIHCPIICFHWVRYQVGSSIIAFWLVDLILALRVWALWARSKWLLLFLCLLFAATLGTSATLAAEVFRFITVMHRPGPFAPGCFPMGFPKYTYAIAIPEISNSGVLLLLTLYRTVSTVRKGRRNAPLYFLVIKDGVLYYLCIMFILLMNAFAFSSFAITAAASGLAVAIPCTFGSRILLNLRKQLRQTDQMGAGTAPTLDTMNFNADRVETEEHSLGGISSVNQSPQESQPSA</sequence>
<keyword evidence="2" id="KW-0472">Membrane</keyword>
<evidence type="ECO:0000256" key="2">
    <source>
        <dbReference type="SAM" id="Phobius"/>
    </source>
</evidence>
<feature type="transmembrane region" description="Helical" evidence="2">
    <location>
        <begin position="97"/>
        <end position="115"/>
    </location>
</feature>
<dbReference type="InterPro" id="IPR045340">
    <property type="entry name" value="DUF6533"/>
</dbReference>
<proteinExistence type="predicted"/>
<name>A0A0H2SFY5_9AGAM</name>
<dbReference type="InParanoid" id="A0A0H2SFY5"/>
<dbReference type="OrthoDB" id="3037019at2759"/>
<dbReference type="EMBL" id="KQ085882">
    <property type="protein sequence ID" value="KLO20768.1"/>
    <property type="molecule type" value="Genomic_DNA"/>
</dbReference>
<feature type="region of interest" description="Disordered" evidence="1">
    <location>
        <begin position="293"/>
        <end position="312"/>
    </location>
</feature>
<keyword evidence="2" id="KW-0812">Transmembrane</keyword>
<dbReference type="AlphaFoldDB" id="A0A0H2SFY5"/>
<feature type="transmembrane region" description="Helical" evidence="2">
    <location>
        <begin position="170"/>
        <end position="194"/>
    </location>
</feature>
<evidence type="ECO:0000259" key="3">
    <source>
        <dbReference type="Pfam" id="PF20151"/>
    </source>
</evidence>
<dbReference type="Pfam" id="PF20151">
    <property type="entry name" value="DUF6533"/>
    <property type="match status" value="1"/>
</dbReference>
<gene>
    <name evidence="4" type="ORF">SCHPADRAFT_21269</name>
</gene>
<feature type="domain" description="DUF6533" evidence="3">
    <location>
        <begin position="25"/>
        <end position="70"/>
    </location>
</feature>
<feature type="transmembrane region" description="Helical" evidence="2">
    <location>
        <begin position="206"/>
        <end position="226"/>
    </location>
</feature>
<reference evidence="4 5" key="1">
    <citation type="submission" date="2015-04" db="EMBL/GenBank/DDBJ databases">
        <title>Complete genome sequence of Schizopora paradoxa KUC8140, a cosmopolitan wood degrader in East Asia.</title>
        <authorList>
            <consortium name="DOE Joint Genome Institute"/>
            <person name="Min B."/>
            <person name="Park H."/>
            <person name="Jang Y."/>
            <person name="Kim J.-J."/>
            <person name="Kim K.H."/>
            <person name="Pangilinan J."/>
            <person name="Lipzen A."/>
            <person name="Riley R."/>
            <person name="Grigoriev I.V."/>
            <person name="Spatafora J.W."/>
            <person name="Choi I.-G."/>
        </authorList>
    </citation>
    <scope>NUCLEOTIDE SEQUENCE [LARGE SCALE GENOMIC DNA]</scope>
    <source>
        <strain evidence="4 5">KUC8140</strain>
    </source>
</reference>
<keyword evidence="5" id="KW-1185">Reference proteome</keyword>
<protein>
    <recommendedName>
        <fullName evidence="3">DUF6533 domain-containing protein</fullName>
    </recommendedName>
</protein>
<accession>A0A0H2SFY5</accession>
<feature type="transmembrane region" description="Helical" evidence="2">
    <location>
        <begin position="232"/>
        <end position="258"/>
    </location>
</feature>